<keyword evidence="1" id="KW-1133">Transmembrane helix</keyword>
<reference evidence="4 5" key="1">
    <citation type="submission" date="2020-08" db="EMBL/GenBank/DDBJ databases">
        <title>Genomic Encyclopedia of Type Strains, Phase IV (KMG-IV): sequencing the most valuable type-strain genomes for metagenomic binning, comparative biology and taxonomic classification.</title>
        <authorList>
            <person name="Goeker M."/>
        </authorList>
    </citation>
    <scope>NUCLEOTIDE SEQUENCE [LARGE SCALE GENOMIC DNA]</scope>
    <source>
        <strain evidence="4 5">DSM 22368</strain>
    </source>
</reference>
<dbReference type="PANTHER" id="PTHR30273">
    <property type="entry name" value="PERIPLASMIC SIGNAL SENSOR AND SIGMA FACTOR ACTIVATOR FECR-RELATED"/>
    <property type="match status" value="1"/>
</dbReference>
<comment type="caution">
    <text evidence="4">The sequence shown here is derived from an EMBL/GenBank/DDBJ whole genome shotgun (WGS) entry which is preliminary data.</text>
</comment>
<name>A0A7X0MVD6_9GAMM</name>
<dbReference type="GO" id="GO:0016989">
    <property type="term" value="F:sigma factor antagonist activity"/>
    <property type="evidence" value="ECO:0007669"/>
    <property type="project" value="TreeGrafter"/>
</dbReference>
<dbReference type="AlphaFoldDB" id="A0A7X0MVD6"/>
<dbReference type="EMBL" id="JACHHT010000001">
    <property type="protein sequence ID" value="MBB6521268.1"/>
    <property type="molecule type" value="Genomic_DNA"/>
</dbReference>
<evidence type="ECO:0000256" key="1">
    <source>
        <dbReference type="SAM" id="Phobius"/>
    </source>
</evidence>
<evidence type="ECO:0000259" key="3">
    <source>
        <dbReference type="Pfam" id="PF16220"/>
    </source>
</evidence>
<dbReference type="Gene3D" id="3.55.50.30">
    <property type="match status" value="1"/>
</dbReference>
<feature type="domain" description="FecR protein" evidence="2">
    <location>
        <begin position="140"/>
        <end position="232"/>
    </location>
</feature>
<protein>
    <submittedName>
        <fullName evidence="4">Transmembrane sensor</fullName>
    </submittedName>
</protein>
<dbReference type="PIRSF" id="PIRSF018266">
    <property type="entry name" value="FecR"/>
    <property type="match status" value="1"/>
</dbReference>
<organism evidence="4 5">
    <name type="scientific">Pseudoteredinibacter isoporae</name>
    <dbReference type="NCBI Taxonomy" id="570281"/>
    <lineage>
        <taxon>Bacteria</taxon>
        <taxon>Pseudomonadati</taxon>
        <taxon>Pseudomonadota</taxon>
        <taxon>Gammaproteobacteria</taxon>
        <taxon>Cellvibrionales</taxon>
        <taxon>Cellvibrionaceae</taxon>
        <taxon>Pseudoteredinibacter</taxon>
    </lineage>
</organism>
<dbReference type="InterPro" id="IPR012373">
    <property type="entry name" value="Ferrdict_sens_TM"/>
</dbReference>
<evidence type="ECO:0000313" key="5">
    <source>
        <dbReference type="Proteomes" id="UP000528457"/>
    </source>
</evidence>
<feature type="domain" description="FecR N-terminal" evidence="3">
    <location>
        <begin position="12"/>
        <end position="51"/>
    </location>
</feature>
<dbReference type="InterPro" id="IPR006860">
    <property type="entry name" value="FecR"/>
</dbReference>
<sequence length="353" mass="39218">MSKNADRATQLQAMELWAQLQSAELSQSEQQELLKWPEQSAEHRLAWQQAQNSWELMGQIDVDALGVGKTDEPPITLSSTAAASPERSAFNTWSTRWVAMAATVLFCALGLLLFPDFMGDKRTADRLVEHTVEEPTVERYRNDRRSKYQLTLADGSVSFLNINTEIEVSYSDTYRRVELLRGEAYFQVAKDAERPFTVGAGSTSATAVGTAFVVRRHNEKETLVVVTEGQVEVAEAEGADKVLLEADQSVVSQSRQPMEVQNVVATHLAAWHQGALIFDDAPLSQVLAEIDRYTAYDIETDFSGWEEKRLSGTLFIESLDQEISALVNSFHLQVVSNGNGRLVLAPPALLRPN</sequence>
<dbReference type="Gene3D" id="2.60.120.1440">
    <property type="match status" value="1"/>
</dbReference>
<feature type="transmembrane region" description="Helical" evidence="1">
    <location>
        <begin position="97"/>
        <end position="114"/>
    </location>
</feature>
<keyword evidence="5" id="KW-1185">Reference proteome</keyword>
<dbReference type="InParanoid" id="A0A7X0MVD6"/>
<accession>A0A7X0MVD6</accession>
<dbReference type="PANTHER" id="PTHR30273:SF2">
    <property type="entry name" value="PROTEIN FECR"/>
    <property type="match status" value="1"/>
</dbReference>
<gene>
    <name evidence="4" type="ORF">HNR48_001546</name>
</gene>
<dbReference type="Pfam" id="PF04773">
    <property type="entry name" value="FecR"/>
    <property type="match status" value="1"/>
</dbReference>
<keyword evidence="1 4" id="KW-0812">Transmembrane</keyword>
<dbReference type="InterPro" id="IPR032623">
    <property type="entry name" value="FecR_N"/>
</dbReference>
<evidence type="ECO:0000259" key="2">
    <source>
        <dbReference type="Pfam" id="PF04773"/>
    </source>
</evidence>
<proteinExistence type="predicted"/>
<dbReference type="Pfam" id="PF16220">
    <property type="entry name" value="DUF4880"/>
    <property type="match status" value="1"/>
</dbReference>
<dbReference type="Proteomes" id="UP000528457">
    <property type="component" value="Unassembled WGS sequence"/>
</dbReference>
<keyword evidence="1" id="KW-0472">Membrane</keyword>
<evidence type="ECO:0000313" key="4">
    <source>
        <dbReference type="EMBL" id="MBB6521268.1"/>
    </source>
</evidence>
<dbReference type="RefSeq" id="WP_166848960.1">
    <property type="nucleotide sequence ID" value="NZ_JAAONY010000001.1"/>
</dbReference>